<gene>
    <name evidence="2" type="ORF">FHX40_2636</name>
</gene>
<dbReference type="PANTHER" id="PTHR30157:SF0">
    <property type="entry name" value="NADPH-DEPENDENT FERRIC-CHELATE REDUCTASE"/>
    <property type="match status" value="1"/>
</dbReference>
<evidence type="ECO:0000313" key="3">
    <source>
        <dbReference type="Proteomes" id="UP000319213"/>
    </source>
</evidence>
<dbReference type="EMBL" id="VFPQ01000001">
    <property type="protein sequence ID" value="TQM75913.1"/>
    <property type="molecule type" value="Genomic_DNA"/>
</dbReference>
<dbReference type="InterPro" id="IPR017938">
    <property type="entry name" value="Riboflavin_synthase-like_b-brl"/>
</dbReference>
<dbReference type="Pfam" id="PF08021">
    <property type="entry name" value="FAD_binding_9"/>
    <property type="match status" value="1"/>
</dbReference>
<proteinExistence type="predicted"/>
<organism evidence="2 3">
    <name type="scientific">Thermopolyspora flexuosa</name>
    <dbReference type="NCBI Taxonomy" id="103836"/>
    <lineage>
        <taxon>Bacteria</taxon>
        <taxon>Bacillati</taxon>
        <taxon>Actinomycetota</taxon>
        <taxon>Actinomycetes</taxon>
        <taxon>Streptosporangiales</taxon>
        <taxon>Streptosporangiaceae</taxon>
        <taxon>Thermopolyspora</taxon>
    </lineage>
</organism>
<evidence type="ECO:0000259" key="1">
    <source>
        <dbReference type="PROSITE" id="PS51384"/>
    </source>
</evidence>
<dbReference type="Gene3D" id="2.40.30.10">
    <property type="entry name" value="Translation factors"/>
    <property type="match status" value="1"/>
</dbReference>
<dbReference type="RefSeq" id="WP_142259857.1">
    <property type="nucleotide sequence ID" value="NZ_BMPV01000001.1"/>
</dbReference>
<dbReference type="CDD" id="cd06193">
    <property type="entry name" value="siderophore_interacting"/>
    <property type="match status" value="1"/>
</dbReference>
<dbReference type="InterPro" id="IPR007037">
    <property type="entry name" value="SIP_rossman_dom"/>
</dbReference>
<dbReference type="InterPro" id="IPR039374">
    <property type="entry name" value="SIP_fam"/>
</dbReference>
<dbReference type="InterPro" id="IPR013113">
    <property type="entry name" value="SIP_FAD-bd"/>
</dbReference>
<dbReference type="Pfam" id="PF04954">
    <property type="entry name" value="SIP"/>
    <property type="match status" value="1"/>
</dbReference>
<feature type="domain" description="FAD-binding FR-type" evidence="1">
    <location>
        <begin position="10"/>
        <end position="135"/>
    </location>
</feature>
<name>A0A543IZA7_9ACTN</name>
<keyword evidence="3" id="KW-1185">Reference proteome</keyword>
<dbReference type="GO" id="GO:0016491">
    <property type="term" value="F:oxidoreductase activity"/>
    <property type="evidence" value="ECO:0007669"/>
    <property type="project" value="InterPro"/>
</dbReference>
<comment type="caution">
    <text evidence="2">The sequence shown here is derived from an EMBL/GenBank/DDBJ whole genome shotgun (WGS) entry which is preliminary data.</text>
</comment>
<dbReference type="OrthoDB" id="3211041at2"/>
<reference evidence="2 3" key="1">
    <citation type="submission" date="2019-06" db="EMBL/GenBank/DDBJ databases">
        <title>Sequencing the genomes of 1000 actinobacteria strains.</title>
        <authorList>
            <person name="Klenk H.-P."/>
        </authorList>
    </citation>
    <scope>NUCLEOTIDE SEQUENCE [LARGE SCALE GENOMIC DNA]</scope>
    <source>
        <strain evidence="2 3">DSM 43186</strain>
    </source>
</reference>
<sequence length="282" mass="31393">MTERRAPRPRRAFRGEVRRAERLTPHLVRVVLGGDGLREFEAGRYTDHYVKLLFPPPGVTYPEPIDLEAIRSGLPRDQWPRMRTYTVRRWDAAARELTIDFVYHGAEGLAGPWAAAATPGDVLWFVGPGGAYAPDPEAPWHLLAGDESALPAIAAALERLPADATAHVFVEVAGPEDEIPLDAPAGARVTWLHRDGAAVGDRLVAAVRALEWPPGEPHAFVHGEAGFVRELRRYLRVERGLPLERLSISGYWRRGTDEDGWQSSKREWNRRVEEEEAAALAS</sequence>
<protein>
    <submittedName>
        <fullName evidence="2">NADPH-dependent ferric siderophore reductase</fullName>
    </submittedName>
</protein>
<dbReference type="Gene3D" id="3.40.50.80">
    <property type="entry name" value="Nucleotide-binding domain of ferredoxin-NADP reductase (FNR) module"/>
    <property type="match status" value="1"/>
</dbReference>
<dbReference type="InterPro" id="IPR039261">
    <property type="entry name" value="FNR_nucleotide-bd"/>
</dbReference>
<dbReference type="SUPFAM" id="SSF63380">
    <property type="entry name" value="Riboflavin synthase domain-like"/>
    <property type="match status" value="1"/>
</dbReference>
<dbReference type="Proteomes" id="UP000319213">
    <property type="component" value="Unassembled WGS sequence"/>
</dbReference>
<dbReference type="AlphaFoldDB" id="A0A543IZA7"/>
<accession>A0A543IZA7</accession>
<evidence type="ECO:0000313" key="2">
    <source>
        <dbReference type="EMBL" id="TQM75913.1"/>
    </source>
</evidence>
<dbReference type="PANTHER" id="PTHR30157">
    <property type="entry name" value="FERRIC REDUCTASE, NADPH-DEPENDENT"/>
    <property type="match status" value="1"/>
</dbReference>
<dbReference type="PROSITE" id="PS51384">
    <property type="entry name" value="FAD_FR"/>
    <property type="match status" value="1"/>
</dbReference>
<dbReference type="InterPro" id="IPR017927">
    <property type="entry name" value="FAD-bd_FR_type"/>
</dbReference>
<dbReference type="FunFam" id="2.40.30.10:FF:000131">
    <property type="entry name" value="NADPH-dependent ferric siderophore reductase"/>
    <property type="match status" value="1"/>
</dbReference>